<evidence type="ECO:0000256" key="1">
    <source>
        <dbReference type="ARBA" id="ARBA00022485"/>
    </source>
</evidence>
<dbReference type="PIRSF" id="PIRSF004869">
    <property type="entry name" value="PflX_prd"/>
    <property type="match status" value="1"/>
</dbReference>
<evidence type="ECO:0000256" key="4">
    <source>
        <dbReference type="ARBA" id="ARBA00023004"/>
    </source>
</evidence>
<sequence>MIKTITCPICQRRCSLADGQIGFCQTKINRKGKLFSANYGLIQGIQIDPIEKKPFFHFRPGSLVPSIGSYGCNFRCKQCLNWWSSWGEPAKSTLEGVIKGNEASIISPKELVEEIKKLGHQGIAFTYNEPTVWADYVLDVAKLAKKEKMFTVYVTNGSWSKETLDKIGPHLDAANVDLKGFSAETYARQGGFFGEIPAMLAYAQKKHHIFLEITTLLIPTINDDQQELAEMTAWIVKNLGPQTPWHLSQYDPKLAPDKEFRKIPYTPTIQMAEAAEIGRKSGLQFVYVWAPSSNYSQPNTNCPKCQNLAIQRTGYQVKILGVDKKGHCSACGEDLNIKG</sequence>
<dbReference type="InterPro" id="IPR007197">
    <property type="entry name" value="rSAM"/>
</dbReference>
<dbReference type="InterPro" id="IPR034457">
    <property type="entry name" value="Organic_radical-activating"/>
</dbReference>
<dbReference type="InterPro" id="IPR016431">
    <property type="entry name" value="Pyrv-formate_lyase-activ_prd"/>
</dbReference>
<dbReference type="Pfam" id="PF04055">
    <property type="entry name" value="Radical_SAM"/>
    <property type="match status" value="1"/>
</dbReference>
<dbReference type="Proteomes" id="UP000230033">
    <property type="component" value="Unassembled WGS sequence"/>
</dbReference>
<feature type="binding site" evidence="6">
    <location>
        <position position="79"/>
    </location>
    <ligand>
        <name>[4Fe-4S] cluster</name>
        <dbReference type="ChEBI" id="CHEBI:49883"/>
        <note>4Fe-4S-S-AdoMet</note>
    </ligand>
</feature>
<comment type="caution">
    <text evidence="8">The sequence shown here is derived from an EMBL/GenBank/DDBJ whole genome shotgun (WGS) entry which is preliminary data.</text>
</comment>
<evidence type="ECO:0000256" key="2">
    <source>
        <dbReference type="ARBA" id="ARBA00022691"/>
    </source>
</evidence>
<dbReference type="GO" id="GO:0046872">
    <property type="term" value="F:metal ion binding"/>
    <property type="evidence" value="ECO:0007669"/>
    <property type="project" value="UniProtKB-KW"/>
</dbReference>
<organism evidence="8 9">
    <name type="scientific">Candidatus Shapirobacteria bacterium CG09_land_8_20_14_0_10_47_13</name>
    <dbReference type="NCBI Taxonomy" id="1974481"/>
    <lineage>
        <taxon>Bacteria</taxon>
        <taxon>Candidatus Shapironibacteriota</taxon>
    </lineage>
</organism>
<evidence type="ECO:0000256" key="3">
    <source>
        <dbReference type="ARBA" id="ARBA00022723"/>
    </source>
</evidence>
<keyword evidence="2 6" id="KW-0949">S-adenosyl-L-methionine</keyword>
<dbReference type="EMBL" id="PEZJ01000009">
    <property type="protein sequence ID" value="PIS14075.1"/>
    <property type="molecule type" value="Genomic_DNA"/>
</dbReference>
<dbReference type="Gene3D" id="3.20.20.70">
    <property type="entry name" value="Aldolase class I"/>
    <property type="match status" value="1"/>
</dbReference>
<dbReference type="SUPFAM" id="SSF102114">
    <property type="entry name" value="Radical SAM enzymes"/>
    <property type="match status" value="1"/>
</dbReference>
<dbReference type="InterPro" id="IPR013785">
    <property type="entry name" value="Aldolase_TIM"/>
</dbReference>
<protein>
    <submittedName>
        <fullName evidence="8">AmmeMemoRadiSam system radical SAM enzyme</fullName>
    </submittedName>
</protein>
<evidence type="ECO:0000256" key="5">
    <source>
        <dbReference type="ARBA" id="ARBA00023014"/>
    </source>
</evidence>
<name>A0A2H0WN81_9BACT</name>
<evidence type="ECO:0000313" key="9">
    <source>
        <dbReference type="Proteomes" id="UP000230033"/>
    </source>
</evidence>
<keyword evidence="3 6" id="KW-0479">Metal-binding</keyword>
<dbReference type="InterPro" id="IPR027596">
    <property type="entry name" value="AmmeMemoSam_rS"/>
</dbReference>
<dbReference type="GO" id="GO:0003824">
    <property type="term" value="F:catalytic activity"/>
    <property type="evidence" value="ECO:0007669"/>
    <property type="project" value="InterPro"/>
</dbReference>
<dbReference type="GO" id="GO:0051539">
    <property type="term" value="F:4 iron, 4 sulfur cluster binding"/>
    <property type="evidence" value="ECO:0007669"/>
    <property type="project" value="UniProtKB-KW"/>
</dbReference>
<dbReference type="SFLD" id="SFLDS00029">
    <property type="entry name" value="Radical_SAM"/>
    <property type="match status" value="1"/>
</dbReference>
<dbReference type="NCBIfam" id="TIGR04337">
    <property type="entry name" value="AmmeMemoSam_rS"/>
    <property type="match status" value="1"/>
</dbReference>
<keyword evidence="5 6" id="KW-0411">Iron-sulfur</keyword>
<evidence type="ECO:0000256" key="6">
    <source>
        <dbReference type="PIRSR" id="PIRSR004869-50"/>
    </source>
</evidence>
<accession>A0A2H0WN81</accession>
<gene>
    <name evidence="8" type="primary">amrS</name>
    <name evidence="8" type="ORF">COT65_00675</name>
</gene>
<dbReference type="CDD" id="cd01335">
    <property type="entry name" value="Radical_SAM"/>
    <property type="match status" value="1"/>
</dbReference>
<feature type="binding site" evidence="6">
    <location>
        <position position="76"/>
    </location>
    <ligand>
        <name>[4Fe-4S] cluster</name>
        <dbReference type="ChEBI" id="CHEBI:49883"/>
        <note>4Fe-4S-S-AdoMet</note>
    </ligand>
</feature>
<dbReference type="PANTHER" id="PTHR30352">
    <property type="entry name" value="PYRUVATE FORMATE-LYASE-ACTIVATING ENZYME"/>
    <property type="match status" value="1"/>
</dbReference>
<dbReference type="AlphaFoldDB" id="A0A2H0WN81"/>
<feature type="binding site" evidence="6">
    <location>
        <position position="72"/>
    </location>
    <ligand>
        <name>[4Fe-4S] cluster</name>
        <dbReference type="ChEBI" id="CHEBI:49883"/>
        <note>4Fe-4S-S-AdoMet</note>
    </ligand>
</feature>
<dbReference type="InterPro" id="IPR058240">
    <property type="entry name" value="rSAM_sf"/>
</dbReference>
<proteinExistence type="predicted"/>
<evidence type="ECO:0000313" key="8">
    <source>
        <dbReference type="EMBL" id="PIS14075.1"/>
    </source>
</evidence>
<evidence type="ECO:0000259" key="7">
    <source>
        <dbReference type="PROSITE" id="PS51918"/>
    </source>
</evidence>
<keyword evidence="1" id="KW-0004">4Fe-4S</keyword>
<keyword evidence="4 6" id="KW-0408">Iron</keyword>
<reference evidence="9" key="1">
    <citation type="submission" date="2017-09" db="EMBL/GenBank/DDBJ databases">
        <title>Depth-based differentiation of microbial function through sediment-hosted aquifers and enrichment of novel symbionts in the deep terrestrial subsurface.</title>
        <authorList>
            <person name="Probst A.J."/>
            <person name="Ladd B."/>
            <person name="Jarett J.K."/>
            <person name="Geller-Mcgrath D.E."/>
            <person name="Sieber C.M.K."/>
            <person name="Emerson J.B."/>
            <person name="Anantharaman K."/>
            <person name="Thomas B.C."/>
            <person name="Malmstrom R."/>
            <person name="Stieglmeier M."/>
            <person name="Klingl A."/>
            <person name="Woyke T."/>
            <person name="Ryan C.M."/>
            <person name="Banfield J.F."/>
        </authorList>
    </citation>
    <scope>NUCLEOTIDE SEQUENCE [LARGE SCALE GENOMIC DNA]</scope>
</reference>
<dbReference type="PROSITE" id="PS51918">
    <property type="entry name" value="RADICAL_SAM"/>
    <property type="match status" value="1"/>
</dbReference>
<comment type="cofactor">
    <cofactor evidence="6">
        <name>[4Fe-4S] cluster</name>
        <dbReference type="ChEBI" id="CHEBI:49883"/>
    </cofactor>
    <text evidence="6">Binds 1 [4Fe-4S] cluster. The cluster is coordinated with 3 cysteines and an exchangeable S-adenosyl-L-methionine.</text>
</comment>
<dbReference type="SFLD" id="SFLDG01101">
    <property type="entry name" value="Uncharacterised_Radical_SAM_Su"/>
    <property type="match status" value="1"/>
</dbReference>
<feature type="domain" description="Radical SAM core" evidence="7">
    <location>
        <begin position="57"/>
        <end position="280"/>
    </location>
</feature>
<dbReference type="PANTHER" id="PTHR30352:SF5">
    <property type="entry name" value="PYRUVATE FORMATE-LYASE 1-ACTIVATING ENZYME"/>
    <property type="match status" value="1"/>
</dbReference>